<comment type="caution">
    <text evidence="2">The sequence shown here is derived from an EMBL/GenBank/DDBJ whole genome shotgun (WGS) entry which is preliminary data.</text>
</comment>
<dbReference type="AlphaFoldDB" id="A0A7W4ULL4"/>
<gene>
    <name evidence="2" type="ORF">FHX72_000819</name>
</gene>
<dbReference type="NCBIfam" id="NF038065">
    <property type="entry name" value="Pr6Pr"/>
    <property type="match status" value="1"/>
</dbReference>
<name>A0A7W4ULL4_9MICO</name>
<feature type="transmembrane region" description="Helical" evidence="1">
    <location>
        <begin position="114"/>
        <end position="134"/>
    </location>
</feature>
<feature type="transmembrane region" description="Helical" evidence="1">
    <location>
        <begin position="83"/>
        <end position="102"/>
    </location>
</feature>
<dbReference type="InterPro" id="IPR049713">
    <property type="entry name" value="Pr6Pr-like"/>
</dbReference>
<keyword evidence="1" id="KW-1133">Transmembrane helix</keyword>
<dbReference type="RefSeq" id="WP_068479046.1">
    <property type="nucleotide sequence ID" value="NZ_CZJS01000090.1"/>
</dbReference>
<sequence>MTGTATRPDETATARGAVGVLRIGVGLAIIALLGFTYAGRIEVGDGNPFDFFGYFTNQTSLITSILLIAAGVIALLGRDAPPWLAALRGVATSCMIIVGVIYNTLVPGTGSAPPWVSAILHVVFPAYVVLDWLLVGDHPRLPWRRLWLVLPYPLLWMLVVLVRGATDGWVPYGFLLPEHGLTSLSLHVVGLLAALLAAAALVWSATRAPGLLLRAERIRE</sequence>
<feature type="transmembrane region" description="Helical" evidence="1">
    <location>
        <begin position="20"/>
        <end position="39"/>
    </location>
</feature>
<dbReference type="Proteomes" id="UP000545286">
    <property type="component" value="Unassembled WGS sequence"/>
</dbReference>
<keyword evidence="3" id="KW-1185">Reference proteome</keyword>
<organism evidence="2 3">
    <name type="scientific">Pseudoclavibacter helvolus</name>
    <dbReference type="NCBI Taxonomy" id="255205"/>
    <lineage>
        <taxon>Bacteria</taxon>
        <taxon>Bacillati</taxon>
        <taxon>Actinomycetota</taxon>
        <taxon>Actinomycetes</taxon>
        <taxon>Micrococcales</taxon>
        <taxon>Microbacteriaceae</taxon>
        <taxon>Pseudoclavibacter</taxon>
    </lineage>
</organism>
<protein>
    <recommendedName>
        <fullName evidence="4">Integral membrane protein</fullName>
    </recommendedName>
</protein>
<evidence type="ECO:0000256" key="1">
    <source>
        <dbReference type="SAM" id="Phobius"/>
    </source>
</evidence>
<feature type="transmembrane region" description="Helical" evidence="1">
    <location>
        <begin position="146"/>
        <end position="164"/>
    </location>
</feature>
<proteinExistence type="predicted"/>
<evidence type="ECO:0008006" key="4">
    <source>
        <dbReference type="Google" id="ProtNLM"/>
    </source>
</evidence>
<keyword evidence="1" id="KW-0472">Membrane</keyword>
<feature type="transmembrane region" description="Helical" evidence="1">
    <location>
        <begin position="51"/>
        <end position="76"/>
    </location>
</feature>
<reference evidence="2 3" key="1">
    <citation type="submission" date="2020-08" db="EMBL/GenBank/DDBJ databases">
        <title>Sequencing the genomes of 1000 actinobacteria strains.</title>
        <authorList>
            <person name="Klenk H.-P."/>
        </authorList>
    </citation>
    <scope>NUCLEOTIDE SEQUENCE [LARGE SCALE GENOMIC DNA]</scope>
    <source>
        <strain evidence="2 3">DSM 20419</strain>
    </source>
</reference>
<accession>A0A7W4ULL4</accession>
<keyword evidence="1" id="KW-0812">Transmembrane</keyword>
<dbReference type="EMBL" id="JACHWJ010000001">
    <property type="protein sequence ID" value="MBB2956707.1"/>
    <property type="molecule type" value="Genomic_DNA"/>
</dbReference>
<feature type="transmembrane region" description="Helical" evidence="1">
    <location>
        <begin position="184"/>
        <end position="205"/>
    </location>
</feature>
<evidence type="ECO:0000313" key="2">
    <source>
        <dbReference type="EMBL" id="MBB2956707.1"/>
    </source>
</evidence>
<evidence type="ECO:0000313" key="3">
    <source>
        <dbReference type="Proteomes" id="UP000545286"/>
    </source>
</evidence>